<organism evidence="2 3">
    <name type="scientific">Malassezia globosa (strain ATCC MYA-4612 / CBS 7966)</name>
    <name type="common">Dandruff-associated fungus</name>
    <dbReference type="NCBI Taxonomy" id="425265"/>
    <lineage>
        <taxon>Eukaryota</taxon>
        <taxon>Fungi</taxon>
        <taxon>Dikarya</taxon>
        <taxon>Basidiomycota</taxon>
        <taxon>Ustilaginomycotina</taxon>
        <taxon>Malasseziomycetes</taxon>
        <taxon>Malasseziales</taxon>
        <taxon>Malasseziaceae</taxon>
        <taxon>Malassezia</taxon>
    </lineage>
</organism>
<dbReference type="EMBL" id="AAYY01000001">
    <property type="protein sequence ID" value="EDP45588.1"/>
    <property type="molecule type" value="Genomic_DNA"/>
</dbReference>
<accession>A8PR21</accession>
<keyword evidence="3" id="KW-1185">Reference proteome</keyword>
<feature type="region of interest" description="Disordered" evidence="1">
    <location>
        <begin position="173"/>
        <end position="205"/>
    </location>
</feature>
<sequence>MQRLYEARKRLESGSAENDAHEEVWLKSRTSTFLSPNNSTTSLILPIPRAKSPSPSVSAWSMCGEYSKPSTPVSLQFEDQQLQERRASMKNSQNRPPSLTLDLKDVPYSAFIDAERRRLSEVPSASQSHEPLPPQHVVHALASSAPVPPDNSGSRYGMAPFTDLERDEWVWQCDEHRSPRSKASDPEASSGQEQPSGLSSSPVSKLSHAQEEWAWVVSGAAYGHRQDKPATPLSTPTTMSG</sequence>
<dbReference type="VEuPathDB" id="FungiDB:MGL_0577"/>
<feature type="region of interest" description="Disordered" evidence="1">
    <location>
        <begin position="1"/>
        <end position="20"/>
    </location>
</feature>
<feature type="compositionally biased region" description="Basic and acidic residues" evidence="1">
    <location>
        <begin position="173"/>
        <end position="185"/>
    </location>
</feature>
<reference evidence="2 3" key="1">
    <citation type="journal article" date="2007" name="Proc. Natl. Acad. Sci. U.S.A.">
        <title>Dandruff-associated Malassezia genomes reveal convergent and divergent virulence traits shared with plant and human fungal pathogens.</title>
        <authorList>
            <person name="Xu J."/>
            <person name="Saunders C.W."/>
            <person name="Hu P."/>
            <person name="Grant R.A."/>
            <person name="Boekhout T."/>
            <person name="Kuramae E.E."/>
            <person name="Kronstad J.W."/>
            <person name="Deangelis Y.M."/>
            <person name="Reeder N.L."/>
            <person name="Johnstone K.R."/>
            <person name="Leland M."/>
            <person name="Fieno A.M."/>
            <person name="Begley W.M."/>
            <person name="Sun Y."/>
            <person name="Lacey M.P."/>
            <person name="Chaudhary T."/>
            <person name="Keough T."/>
            <person name="Chu L."/>
            <person name="Sears R."/>
            <person name="Yuan B."/>
            <person name="Dawson T.L.Jr."/>
        </authorList>
    </citation>
    <scope>NUCLEOTIDE SEQUENCE [LARGE SCALE GENOMIC DNA]</scope>
    <source>
        <strain evidence="3">ATCC MYA-4612 / CBS 7966</strain>
    </source>
</reference>
<gene>
    <name evidence="2" type="ORF">MGL_0577</name>
</gene>
<evidence type="ECO:0000313" key="2">
    <source>
        <dbReference type="EMBL" id="EDP45588.1"/>
    </source>
</evidence>
<proteinExistence type="predicted"/>
<dbReference type="InParanoid" id="A8PR21"/>
<dbReference type="KEGG" id="mgl:MGL_0577"/>
<feature type="region of interest" description="Disordered" evidence="1">
    <location>
        <begin position="37"/>
        <end position="58"/>
    </location>
</feature>
<dbReference type="RefSeq" id="XP_001732802.1">
    <property type="nucleotide sequence ID" value="XM_001732750.1"/>
</dbReference>
<evidence type="ECO:0000313" key="3">
    <source>
        <dbReference type="Proteomes" id="UP000008837"/>
    </source>
</evidence>
<dbReference type="AlphaFoldDB" id="A8PR21"/>
<feature type="compositionally biased region" description="Low complexity" evidence="1">
    <location>
        <begin position="195"/>
        <end position="205"/>
    </location>
</feature>
<protein>
    <submittedName>
        <fullName evidence="2">Uncharacterized protein</fullName>
    </submittedName>
</protein>
<name>A8PR21_MALGO</name>
<dbReference type="OrthoDB" id="3351363at2759"/>
<comment type="caution">
    <text evidence="2">The sequence shown here is derived from an EMBL/GenBank/DDBJ whole genome shotgun (WGS) entry which is preliminary data.</text>
</comment>
<dbReference type="Proteomes" id="UP000008837">
    <property type="component" value="Unassembled WGS sequence"/>
</dbReference>
<evidence type="ECO:0000256" key="1">
    <source>
        <dbReference type="SAM" id="MobiDB-lite"/>
    </source>
</evidence>
<dbReference type="GeneID" id="5857108"/>